<dbReference type="RefSeq" id="XP_066632401.1">
    <property type="nucleotide sequence ID" value="XM_066776559.1"/>
</dbReference>
<dbReference type="PANTHER" id="PTHR46825:SF9">
    <property type="entry name" value="BETA-LACTAMASE-RELATED DOMAIN-CONTAINING PROTEIN"/>
    <property type="match status" value="1"/>
</dbReference>
<evidence type="ECO:0000313" key="5">
    <source>
        <dbReference type="Proteomes" id="UP001430584"/>
    </source>
</evidence>
<proteinExistence type="inferred from homology"/>
<dbReference type="InterPro" id="IPR050491">
    <property type="entry name" value="AmpC-like"/>
</dbReference>
<evidence type="ECO:0000259" key="3">
    <source>
        <dbReference type="Pfam" id="PF11954"/>
    </source>
</evidence>
<organism evidence="4 5">
    <name type="scientific">Diplodia seriata</name>
    <dbReference type="NCBI Taxonomy" id="420778"/>
    <lineage>
        <taxon>Eukaryota</taxon>
        <taxon>Fungi</taxon>
        <taxon>Dikarya</taxon>
        <taxon>Ascomycota</taxon>
        <taxon>Pezizomycotina</taxon>
        <taxon>Dothideomycetes</taxon>
        <taxon>Dothideomycetes incertae sedis</taxon>
        <taxon>Botryosphaeriales</taxon>
        <taxon>Botryosphaeriaceae</taxon>
        <taxon>Diplodia</taxon>
    </lineage>
</organism>
<dbReference type="EMBL" id="JAJVCZ030000005">
    <property type="protein sequence ID" value="KAL0259372.1"/>
    <property type="molecule type" value="Genomic_DNA"/>
</dbReference>
<evidence type="ECO:0008006" key="6">
    <source>
        <dbReference type="Google" id="ProtNLM"/>
    </source>
</evidence>
<gene>
    <name evidence="4" type="ORF">SLS55_005108</name>
</gene>
<dbReference type="Gene3D" id="3.40.710.10">
    <property type="entry name" value="DD-peptidase/beta-lactamase superfamily"/>
    <property type="match status" value="1"/>
</dbReference>
<comment type="caution">
    <text evidence="4">The sequence shown here is derived from an EMBL/GenBank/DDBJ whole genome shotgun (WGS) entry which is preliminary data.</text>
</comment>
<sequence>MVAVGYGKAILPDVDATPDTLYYVGSTTKSFTAAAILILIEESQHQSGTTSSANLPPDLSLTTPVSSLIRADFVLPSAHTTRTATLEDLLTHRTGMPRHDLSYAASPNTTLAAHVRNLRHLPLTAAPRTTWQYCNMMYTALAHVLETLTSTTWAEYVAARIWTPLGMTAGTFASLADAKQHASDRLSAPYFWDNATGAFVREPYVPDASALVGAGNVLSCVSDYARYLRALLKRRPNFFPGPGGFRELRRAARSVVSDPADAGEEEARGGRNAPWTGPELYGLGWMLVTYRREGLRVYRHGGAVTGYAAEMAYVPQAGWGVAVMANTEVRGGWAAERVVVALVEGLAGTPVGERWDAVGVVDGRVKEGRERRGRAREVVFPEAPGRGGEGWLGLRLPLETYAGVFEHEGYGRVRFVVEDGHGASPFEKESGGYGAEGAHDGLRHRHLHADIMDKLWSYQMCLEHVSGEYFMAWLGATKEFPNALFDDDMPLKARFDVGVSGKVERLHLAMEPKMGEDMIVFKRVDDE</sequence>
<dbReference type="InterPro" id="IPR021860">
    <property type="entry name" value="Peptidase_S12_Pab87-rel_C"/>
</dbReference>
<name>A0ABR3CFF5_9PEZI</name>
<dbReference type="InterPro" id="IPR012338">
    <property type="entry name" value="Beta-lactam/transpept-like"/>
</dbReference>
<dbReference type="GeneID" id="92009193"/>
<comment type="similarity">
    <text evidence="1">Belongs to the peptidase S12 family.</text>
</comment>
<accession>A0ABR3CFF5</accession>
<feature type="domain" description="Peptidase S12 Pab87-related C-terminal" evidence="3">
    <location>
        <begin position="396"/>
        <end position="522"/>
    </location>
</feature>
<evidence type="ECO:0000259" key="2">
    <source>
        <dbReference type="Pfam" id="PF00144"/>
    </source>
</evidence>
<dbReference type="PANTHER" id="PTHR46825">
    <property type="entry name" value="D-ALANYL-D-ALANINE-CARBOXYPEPTIDASE/ENDOPEPTIDASE AMPH"/>
    <property type="match status" value="1"/>
</dbReference>
<evidence type="ECO:0000313" key="4">
    <source>
        <dbReference type="EMBL" id="KAL0259372.1"/>
    </source>
</evidence>
<protein>
    <recommendedName>
        <fullName evidence="6">Penicillin-binding protein</fullName>
    </recommendedName>
</protein>
<dbReference type="InterPro" id="IPR001466">
    <property type="entry name" value="Beta-lactam-related"/>
</dbReference>
<keyword evidence="5" id="KW-1185">Reference proteome</keyword>
<dbReference type="SUPFAM" id="SSF56601">
    <property type="entry name" value="beta-lactamase/transpeptidase-like"/>
    <property type="match status" value="1"/>
</dbReference>
<dbReference type="Pfam" id="PF00144">
    <property type="entry name" value="Beta-lactamase"/>
    <property type="match status" value="1"/>
</dbReference>
<reference evidence="4 5" key="1">
    <citation type="submission" date="2024-02" db="EMBL/GenBank/DDBJ databases">
        <title>De novo assembly and annotation of 12 fungi associated with fruit tree decline syndrome in Ontario, Canada.</title>
        <authorList>
            <person name="Sulman M."/>
            <person name="Ellouze W."/>
            <person name="Ilyukhin E."/>
        </authorList>
    </citation>
    <scope>NUCLEOTIDE SEQUENCE [LARGE SCALE GENOMIC DNA]</scope>
    <source>
        <strain evidence="4 5">FDS-637</strain>
    </source>
</reference>
<dbReference type="Proteomes" id="UP001430584">
    <property type="component" value="Unassembled WGS sequence"/>
</dbReference>
<dbReference type="Pfam" id="PF11954">
    <property type="entry name" value="DUF3471"/>
    <property type="match status" value="1"/>
</dbReference>
<evidence type="ECO:0000256" key="1">
    <source>
        <dbReference type="ARBA" id="ARBA00038215"/>
    </source>
</evidence>
<feature type="domain" description="Beta-lactamase-related" evidence="2">
    <location>
        <begin position="15"/>
        <end position="332"/>
    </location>
</feature>